<evidence type="ECO:0000313" key="9">
    <source>
        <dbReference type="EnsemblPlants" id="EMT06099"/>
    </source>
</evidence>
<keyword evidence="4" id="KW-0547">Nucleotide-binding</keyword>
<dbReference type="Pfam" id="PF00931">
    <property type="entry name" value="NB-ARC"/>
    <property type="match status" value="1"/>
</dbReference>
<dbReference type="EnsemblPlants" id="EMT06099">
    <property type="protein sequence ID" value="EMT06099"/>
    <property type="gene ID" value="F775_17544"/>
</dbReference>
<dbReference type="InterPro" id="IPR041118">
    <property type="entry name" value="Rx_N"/>
</dbReference>
<feature type="domain" description="Disease resistance N-terminal" evidence="7">
    <location>
        <begin position="34"/>
        <end position="99"/>
    </location>
</feature>
<evidence type="ECO:0000256" key="4">
    <source>
        <dbReference type="ARBA" id="ARBA00022741"/>
    </source>
</evidence>
<feature type="domain" description="Disease resistance protein winged helix" evidence="8">
    <location>
        <begin position="269"/>
        <end position="316"/>
    </location>
</feature>
<dbReference type="InterPro" id="IPR036388">
    <property type="entry name" value="WH-like_DNA-bd_sf"/>
</dbReference>
<evidence type="ECO:0000256" key="2">
    <source>
        <dbReference type="ARBA" id="ARBA00022614"/>
    </source>
</evidence>
<dbReference type="Gene3D" id="3.40.50.300">
    <property type="entry name" value="P-loop containing nucleotide triphosphate hydrolases"/>
    <property type="match status" value="1"/>
</dbReference>
<dbReference type="GO" id="GO:0043531">
    <property type="term" value="F:ADP binding"/>
    <property type="evidence" value="ECO:0007669"/>
    <property type="project" value="InterPro"/>
</dbReference>
<organism evidence="9">
    <name type="scientific">Aegilops tauschii</name>
    <name type="common">Tausch's goatgrass</name>
    <name type="synonym">Aegilops squarrosa</name>
    <dbReference type="NCBI Taxonomy" id="37682"/>
    <lineage>
        <taxon>Eukaryota</taxon>
        <taxon>Viridiplantae</taxon>
        <taxon>Streptophyta</taxon>
        <taxon>Embryophyta</taxon>
        <taxon>Tracheophyta</taxon>
        <taxon>Spermatophyta</taxon>
        <taxon>Magnoliopsida</taxon>
        <taxon>Liliopsida</taxon>
        <taxon>Poales</taxon>
        <taxon>Poaceae</taxon>
        <taxon>BOP clade</taxon>
        <taxon>Pooideae</taxon>
        <taxon>Triticodae</taxon>
        <taxon>Triticeae</taxon>
        <taxon>Triticinae</taxon>
        <taxon>Aegilops</taxon>
    </lineage>
</organism>
<feature type="domain" description="NB-ARC" evidence="6">
    <location>
        <begin position="114"/>
        <end position="249"/>
    </location>
</feature>
<keyword evidence="3" id="KW-0677">Repeat</keyword>
<dbReference type="Pfam" id="PF23559">
    <property type="entry name" value="WHD_DRP"/>
    <property type="match status" value="1"/>
</dbReference>
<evidence type="ECO:0000259" key="6">
    <source>
        <dbReference type="Pfam" id="PF00931"/>
    </source>
</evidence>
<evidence type="ECO:0000256" key="3">
    <source>
        <dbReference type="ARBA" id="ARBA00022737"/>
    </source>
</evidence>
<evidence type="ECO:0000259" key="8">
    <source>
        <dbReference type="Pfam" id="PF23559"/>
    </source>
</evidence>
<dbReference type="PANTHER" id="PTHR23155:SF1098">
    <property type="entry name" value="OS11G0678400 PROTEIN"/>
    <property type="match status" value="1"/>
</dbReference>
<dbReference type="PANTHER" id="PTHR23155">
    <property type="entry name" value="DISEASE RESISTANCE PROTEIN RP"/>
    <property type="match status" value="1"/>
</dbReference>
<protein>
    <submittedName>
        <fullName evidence="9">Disease resistance protein RPM1</fullName>
    </submittedName>
</protein>
<dbReference type="Gene3D" id="1.10.10.10">
    <property type="entry name" value="Winged helix-like DNA-binding domain superfamily/Winged helix DNA-binding domain"/>
    <property type="match status" value="1"/>
</dbReference>
<sequence length="316" mass="36240">MAVIVLLLVIEKMGLALANGAANQASAHFSKYGTRVIELQGSMGCIVRELRIIHDVLCQMDIRNHNNQVYEGWLDEVRKVAHGMEDMVDEYMYQVDLANISRSLDEEDLAWVDENREKLKEWLQGDDLEHNVITLVGIGGLGKIALAANVYNKEREKFQCHSWVSISQTYSREDVLRNIIKELFHGKAMRIIDLEETLKEFLKQKKYLIILDDVCSIEAFYGFAKTLVCNGNGSRLMIPTREGEVAKLAPELHLPSNILEECCFLYCSLFPEDYLFRRKILVRLWTAEGFIMEKGVSTLEEVAEGYLKELVNRNML</sequence>
<dbReference type="AlphaFoldDB" id="M8AXF0"/>
<evidence type="ECO:0000256" key="5">
    <source>
        <dbReference type="ARBA" id="ARBA00022821"/>
    </source>
</evidence>
<dbReference type="InterPro" id="IPR002182">
    <property type="entry name" value="NB-ARC"/>
</dbReference>
<dbReference type="SUPFAM" id="SSF52540">
    <property type="entry name" value="P-loop containing nucleoside triphosphate hydrolases"/>
    <property type="match status" value="1"/>
</dbReference>
<evidence type="ECO:0000259" key="7">
    <source>
        <dbReference type="Pfam" id="PF18052"/>
    </source>
</evidence>
<dbReference type="InterPro" id="IPR044974">
    <property type="entry name" value="Disease_R_plants"/>
</dbReference>
<dbReference type="InterPro" id="IPR058922">
    <property type="entry name" value="WHD_DRP"/>
</dbReference>
<dbReference type="PRINTS" id="PR00364">
    <property type="entry name" value="DISEASERSIST"/>
</dbReference>
<proteinExistence type="inferred from homology"/>
<name>M8AXF0_AEGTA</name>
<keyword evidence="2" id="KW-0433">Leucine-rich repeat</keyword>
<dbReference type="GO" id="GO:0098542">
    <property type="term" value="P:defense response to other organism"/>
    <property type="evidence" value="ECO:0007669"/>
    <property type="project" value="TreeGrafter"/>
</dbReference>
<comment type="similarity">
    <text evidence="1">Belongs to the disease resistance NB-LRR family.</text>
</comment>
<reference evidence="9" key="1">
    <citation type="submission" date="2015-06" db="UniProtKB">
        <authorList>
            <consortium name="EnsemblPlants"/>
        </authorList>
    </citation>
    <scope>IDENTIFICATION</scope>
</reference>
<accession>M8AXF0</accession>
<dbReference type="Pfam" id="PF18052">
    <property type="entry name" value="Rx_N"/>
    <property type="match status" value="1"/>
</dbReference>
<keyword evidence="5" id="KW-0611">Plant defense</keyword>
<evidence type="ECO:0000256" key="1">
    <source>
        <dbReference type="ARBA" id="ARBA00008894"/>
    </source>
</evidence>
<dbReference type="InterPro" id="IPR027417">
    <property type="entry name" value="P-loop_NTPase"/>
</dbReference>